<protein>
    <submittedName>
        <fullName evidence="1">Uncharacterized protein</fullName>
    </submittedName>
</protein>
<comment type="caution">
    <text evidence="1">The sequence shown here is derived from an EMBL/GenBank/DDBJ whole genome shotgun (WGS) entry which is preliminary data.</text>
</comment>
<gene>
    <name evidence="1" type="ORF">TIFTF001_030811</name>
</gene>
<sequence length="32" mass="3530">LIFWVELGAVPVSYDVAEDLGASYNVVGNLYR</sequence>
<keyword evidence="2" id="KW-1185">Reference proteome</keyword>
<evidence type="ECO:0000313" key="2">
    <source>
        <dbReference type="Proteomes" id="UP001187192"/>
    </source>
</evidence>
<reference evidence="1" key="1">
    <citation type="submission" date="2023-07" db="EMBL/GenBank/DDBJ databases">
        <title>draft genome sequence of fig (Ficus carica).</title>
        <authorList>
            <person name="Takahashi T."/>
            <person name="Nishimura K."/>
        </authorList>
    </citation>
    <scope>NUCLEOTIDE SEQUENCE</scope>
</reference>
<dbReference type="Proteomes" id="UP001187192">
    <property type="component" value="Unassembled WGS sequence"/>
</dbReference>
<proteinExistence type="predicted"/>
<name>A0AA88J5G9_FICCA</name>
<dbReference type="AlphaFoldDB" id="A0AA88J5G9"/>
<accession>A0AA88J5G9</accession>
<organism evidence="1 2">
    <name type="scientific">Ficus carica</name>
    <name type="common">Common fig</name>
    <dbReference type="NCBI Taxonomy" id="3494"/>
    <lineage>
        <taxon>Eukaryota</taxon>
        <taxon>Viridiplantae</taxon>
        <taxon>Streptophyta</taxon>
        <taxon>Embryophyta</taxon>
        <taxon>Tracheophyta</taxon>
        <taxon>Spermatophyta</taxon>
        <taxon>Magnoliopsida</taxon>
        <taxon>eudicotyledons</taxon>
        <taxon>Gunneridae</taxon>
        <taxon>Pentapetalae</taxon>
        <taxon>rosids</taxon>
        <taxon>fabids</taxon>
        <taxon>Rosales</taxon>
        <taxon>Moraceae</taxon>
        <taxon>Ficeae</taxon>
        <taxon>Ficus</taxon>
    </lineage>
</organism>
<feature type="non-terminal residue" evidence="1">
    <location>
        <position position="1"/>
    </location>
</feature>
<dbReference type="EMBL" id="BTGU01000116">
    <property type="protein sequence ID" value="GMN61716.1"/>
    <property type="molecule type" value="Genomic_DNA"/>
</dbReference>
<evidence type="ECO:0000313" key="1">
    <source>
        <dbReference type="EMBL" id="GMN61716.1"/>
    </source>
</evidence>